<dbReference type="InterPro" id="IPR018483">
    <property type="entry name" value="Carb_kinase_FGGY_CS"/>
</dbReference>
<comment type="caution">
    <text evidence="7">The sequence shown here is derived from an EMBL/GenBank/DDBJ whole genome shotgun (WGS) entry which is preliminary data.</text>
</comment>
<accession>A0A662DCF0</accession>
<dbReference type="InterPro" id="IPR050406">
    <property type="entry name" value="FGGY_Carb_Kinase"/>
</dbReference>
<name>A0A662DCF0_UNCAE</name>
<evidence type="ECO:0000256" key="3">
    <source>
        <dbReference type="ARBA" id="ARBA00022777"/>
    </source>
</evidence>
<dbReference type="InterPro" id="IPR000577">
    <property type="entry name" value="Carb_kinase_FGGY"/>
</dbReference>
<dbReference type="PIRSF" id="PIRSF000538">
    <property type="entry name" value="GlpK"/>
    <property type="match status" value="1"/>
</dbReference>
<dbReference type="AlphaFoldDB" id="A0A662DCF0"/>
<evidence type="ECO:0000256" key="1">
    <source>
        <dbReference type="ARBA" id="ARBA00009156"/>
    </source>
</evidence>
<dbReference type="GO" id="GO:0005975">
    <property type="term" value="P:carbohydrate metabolic process"/>
    <property type="evidence" value="ECO:0007669"/>
    <property type="project" value="InterPro"/>
</dbReference>
<dbReference type="PANTHER" id="PTHR43095:SF2">
    <property type="entry name" value="GLUCONOKINASE"/>
    <property type="match status" value="1"/>
</dbReference>
<feature type="domain" description="Carbohydrate kinase FGGY N-terminal" evidence="5">
    <location>
        <begin position="11"/>
        <end position="183"/>
    </location>
</feature>
<evidence type="ECO:0000256" key="2">
    <source>
        <dbReference type="ARBA" id="ARBA00022679"/>
    </source>
</evidence>
<dbReference type="PROSITE" id="PS00445">
    <property type="entry name" value="FGGY_KINASES_2"/>
    <property type="match status" value="1"/>
</dbReference>
<evidence type="ECO:0000259" key="6">
    <source>
        <dbReference type="Pfam" id="PF02782"/>
    </source>
</evidence>
<dbReference type="Pfam" id="PF00370">
    <property type="entry name" value="FGGY_N"/>
    <property type="match status" value="1"/>
</dbReference>
<dbReference type="GO" id="GO:0016301">
    <property type="term" value="F:kinase activity"/>
    <property type="evidence" value="ECO:0007669"/>
    <property type="project" value="UniProtKB-KW"/>
</dbReference>
<evidence type="ECO:0000259" key="5">
    <source>
        <dbReference type="Pfam" id="PF00370"/>
    </source>
</evidence>
<dbReference type="SUPFAM" id="SSF53067">
    <property type="entry name" value="Actin-like ATPase domain"/>
    <property type="match status" value="2"/>
</dbReference>
<dbReference type="Proteomes" id="UP000280417">
    <property type="component" value="Unassembled WGS sequence"/>
</dbReference>
<evidence type="ECO:0000313" key="8">
    <source>
        <dbReference type="Proteomes" id="UP000280417"/>
    </source>
</evidence>
<proteinExistence type="inferred from homology"/>
<protein>
    <submittedName>
        <fullName evidence="7">Gluconate kinase</fullName>
    </submittedName>
</protein>
<dbReference type="Gene3D" id="3.30.420.40">
    <property type="match status" value="2"/>
</dbReference>
<evidence type="ECO:0000256" key="4">
    <source>
        <dbReference type="RuleBase" id="RU003733"/>
    </source>
</evidence>
<dbReference type="EMBL" id="QMQA01000201">
    <property type="protein sequence ID" value="RLE12001.1"/>
    <property type="molecule type" value="Genomic_DNA"/>
</dbReference>
<feature type="domain" description="Carbohydrate kinase FGGY C-terminal" evidence="6">
    <location>
        <begin position="197"/>
        <end position="389"/>
    </location>
</feature>
<dbReference type="InterPro" id="IPR018485">
    <property type="entry name" value="FGGY_C"/>
</dbReference>
<keyword evidence="3 4" id="KW-0418">Kinase</keyword>
<evidence type="ECO:0000313" key="7">
    <source>
        <dbReference type="EMBL" id="RLE12001.1"/>
    </source>
</evidence>
<dbReference type="InterPro" id="IPR043129">
    <property type="entry name" value="ATPase_NBD"/>
</dbReference>
<gene>
    <name evidence="7" type="ORF">DRJ04_06985</name>
</gene>
<comment type="similarity">
    <text evidence="1 4">Belongs to the FGGY kinase family.</text>
</comment>
<dbReference type="CDD" id="cd07770">
    <property type="entry name" value="ASKHA_NBD_FGGY_GntK"/>
    <property type="match status" value="1"/>
</dbReference>
<dbReference type="InterPro" id="IPR018484">
    <property type="entry name" value="FGGY_N"/>
</dbReference>
<dbReference type="Pfam" id="PF02782">
    <property type="entry name" value="FGGY_C"/>
    <property type="match status" value="1"/>
</dbReference>
<dbReference type="GO" id="GO:0016773">
    <property type="term" value="F:phosphotransferase activity, alcohol group as acceptor"/>
    <property type="evidence" value="ECO:0007669"/>
    <property type="project" value="InterPro"/>
</dbReference>
<organism evidence="7 8">
    <name type="scientific">Aerophobetes bacterium</name>
    <dbReference type="NCBI Taxonomy" id="2030807"/>
    <lineage>
        <taxon>Bacteria</taxon>
        <taxon>Candidatus Aerophobota</taxon>
    </lineage>
</organism>
<dbReference type="PANTHER" id="PTHR43095">
    <property type="entry name" value="SUGAR KINASE"/>
    <property type="match status" value="1"/>
</dbReference>
<sequence length="447" mass="50640">NLIFCLRKVSHSYRKILGIGVSSVFHSLVGIDKKGNPLTPLYPFTDTRGKGKVGKVKKELPDFYQKTGCPPHPLYPAIKILWLKEDRPSIFEKIDKFISIKSYILHKLTGQLVEDTSVASGSGLLNVHNLCWDEEILEFLSLKKKNLPQVVEATEKLSLRSLQGLEKLKGVPVYPGAGDGVLCSLASGLKKDRVSSTVGSSGAIRIASRKPFLDERERTWCYHLYRNWWIIGGAINNGGLTLRWFKDKLYKKEAEEAQKKGQNIYEILNKEAQKSPPGANNLIFLPFLTGERAPNWNPAMRACFIGLALRHEAKDIIRSIMEGVMCRMRAVFDVFQPLISERPVIIASGGYIKSDLWLKIQANLFNAPINVMYEKEAASMGAVILALFAQEKLKNLEEFEPKIKKKVLPEKEQVEKYSKIYEKHIDAYRRLEGYFSKKDMETRGSYG</sequence>
<keyword evidence="2 4" id="KW-0808">Transferase</keyword>
<feature type="non-terminal residue" evidence="7">
    <location>
        <position position="1"/>
    </location>
</feature>
<reference evidence="7 8" key="1">
    <citation type="submission" date="2018-06" db="EMBL/GenBank/DDBJ databases">
        <title>Extensive metabolic versatility and redundancy in microbially diverse, dynamic hydrothermal sediments.</title>
        <authorList>
            <person name="Dombrowski N."/>
            <person name="Teske A."/>
            <person name="Baker B.J."/>
        </authorList>
    </citation>
    <scope>NUCLEOTIDE SEQUENCE [LARGE SCALE GENOMIC DNA]</scope>
    <source>
        <strain evidence="7">B3_G15</strain>
    </source>
</reference>